<gene>
    <name evidence="1" type="ORF">ALC62_02658</name>
</gene>
<organism evidence="1 2">
    <name type="scientific">Cyphomyrmex costatus</name>
    <dbReference type="NCBI Taxonomy" id="456900"/>
    <lineage>
        <taxon>Eukaryota</taxon>
        <taxon>Metazoa</taxon>
        <taxon>Ecdysozoa</taxon>
        <taxon>Arthropoda</taxon>
        <taxon>Hexapoda</taxon>
        <taxon>Insecta</taxon>
        <taxon>Pterygota</taxon>
        <taxon>Neoptera</taxon>
        <taxon>Endopterygota</taxon>
        <taxon>Hymenoptera</taxon>
        <taxon>Apocrita</taxon>
        <taxon>Aculeata</taxon>
        <taxon>Formicoidea</taxon>
        <taxon>Formicidae</taxon>
        <taxon>Myrmicinae</taxon>
        <taxon>Cyphomyrmex</taxon>
    </lineage>
</organism>
<sequence>MSSDDRRNSFLSCQVYIARLFRPRWAPQGGLRGWVTSFCAEYVGHAPATRAYKCTARSSRKPCSSFMVLVFSALDERIVRAFATAKSDRNLHDYFRQYIVIQYKGIRKVLPGR</sequence>
<reference evidence="1 2" key="1">
    <citation type="submission" date="2016-03" db="EMBL/GenBank/DDBJ databases">
        <title>Cyphomyrmex costatus WGS genome.</title>
        <authorList>
            <person name="Nygaard S."/>
            <person name="Hu H."/>
            <person name="Boomsma J."/>
            <person name="Zhang G."/>
        </authorList>
    </citation>
    <scope>NUCLEOTIDE SEQUENCE [LARGE SCALE GENOMIC DNA]</scope>
    <source>
        <strain evidence="1">MS0001</strain>
        <tissue evidence="1">Whole body</tissue>
    </source>
</reference>
<accession>A0A195D0D6</accession>
<keyword evidence="2" id="KW-1185">Reference proteome</keyword>
<dbReference type="AlphaFoldDB" id="A0A195D0D6"/>
<dbReference type="EMBL" id="KQ977012">
    <property type="protein sequence ID" value="KYN06321.1"/>
    <property type="molecule type" value="Genomic_DNA"/>
</dbReference>
<evidence type="ECO:0000313" key="1">
    <source>
        <dbReference type="EMBL" id="KYN06321.1"/>
    </source>
</evidence>
<dbReference type="Proteomes" id="UP000078542">
    <property type="component" value="Unassembled WGS sequence"/>
</dbReference>
<protein>
    <submittedName>
        <fullName evidence="1">Uncharacterized protein</fullName>
    </submittedName>
</protein>
<proteinExistence type="predicted"/>
<name>A0A195D0D6_9HYME</name>
<evidence type="ECO:0000313" key="2">
    <source>
        <dbReference type="Proteomes" id="UP000078542"/>
    </source>
</evidence>